<dbReference type="EMBL" id="GEDV01002107">
    <property type="protein sequence ID" value="JAP86450.1"/>
    <property type="molecule type" value="Transcribed_RNA"/>
</dbReference>
<dbReference type="AlphaFoldDB" id="A0A131Z6P6"/>
<keyword evidence="1" id="KW-0732">Signal</keyword>
<accession>A0A131Z6P6</accession>
<feature type="signal peptide" evidence="1">
    <location>
        <begin position="1"/>
        <end position="24"/>
    </location>
</feature>
<sequence>MAAVHASVLLVVLLVSFCKESLEAGGWTEDKTPNRPVNRALARYAYVKNKARTGSGERLTYLVTQARRKVVEGITFNLGFIVFSGDQMAEKCITAVVMPPPGSAQRGANVTKFWCRSSLSE</sequence>
<name>A0A131Z6P6_RHIAP</name>
<organism evidence="2">
    <name type="scientific">Rhipicephalus appendiculatus</name>
    <name type="common">Brown ear tick</name>
    <dbReference type="NCBI Taxonomy" id="34631"/>
    <lineage>
        <taxon>Eukaryota</taxon>
        <taxon>Metazoa</taxon>
        <taxon>Ecdysozoa</taxon>
        <taxon>Arthropoda</taxon>
        <taxon>Chelicerata</taxon>
        <taxon>Arachnida</taxon>
        <taxon>Acari</taxon>
        <taxon>Parasitiformes</taxon>
        <taxon>Ixodida</taxon>
        <taxon>Ixodoidea</taxon>
        <taxon>Ixodidae</taxon>
        <taxon>Rhipicephalinae</taxon>
        <taxon>Rhipicephalus</taxon>
        <taxon>Rhipicephalus</taxon>
    </lineage>
</organism>
<protein>
    <submittedName>
        <fullName evidence="2">Cystatin</fullName>
    </submittedName>
</protein>
<evidence type="ECO:0000256" key="1">
    <source>
        <dbReference type="SAM" id="SignalP"/>
    </source>
</evidence>
<reference evidence="2" key="1">
    <citation type="journal article" date="2016" name="Ticks Tick Borne Dis.">
        <title>De novo assembly and annotation of the salivary gland transcriptome of Rhipicephalus appendiculatus male and female ticks during blood feeding.</title>
        <authorList>
            <person name="de Castro M.H."/>
            <person name="de Klerk D."/>
            <person name="Pienaar R."/>
            <person name="Latif A.A."/>
            <person name="Rees D.J."/>
            <person name="Mans B.J."/>
        </authorList>
    </citation>
    <scope>NUCLEOTIDE SEQUENCE</scope>
    <source>
        <tissue evidence="2">Salivary glands</tissue>
    </source>
</reference>
<evidence type="ECO:0000313" key="2">
    <source>
        <dbReference type="EMBL" id="JAP86450.1"/>
    </source>
</evidence>
<feature type="chain" id="PRO_5007286933" evidence="1">
    <location>
        <begin position="25"/>
        <end position="121"/>
    </location>
</feature>
<proteinExistence type="predicted"/>